<dbReference type="GO" id="GO:0003677">
    <property type="term" value="F:DNA binding"/>
    <property type="evidence" value="ECO:0007669"/>
    <property type="project" value="UniProtKB-KW"/>
</dbReference>
<protein>
    <recommendedName>
        <fullName evidence="1">RNA-directed DNA polymerase</fullName>
        <ecNumber evidence="1">2.7.7.49</ecNumber>
    </recommendedName>
</protein>
<keyword evidence="15" id="KW-0862">Zinc</keyword>
<keyword evidence="3" id="KW-0808">Transferase</keyword>
<feature type="domain" description="CCHC-type" evidence="17">
    <location>
        <begin position="142"/>
        <end position="158"/>
    </location>
</feature>
<dbReference type="CDD" id="cd00303">
    <property type="entry name" value="retropepsin_like"/>
    <property type="match status" value="1"/>
</dbReference>
<dbReference type="SMART" id="SM00343">
    <property type="entry name" value="ZnF_C2HC"/>
    <property type="match status" value="2"/>
</dbReference>
<evidence type="ECO:0000256" key="13">
    <source>
        <dbReference type="ARBA" id="ARBA00023125"/>
    </source>
</evidence>
<feature type="compositionally biased region" description="Basic and acidic residues" evidence="16">
    <location>
        <begin position="1316"/>
        <end position="1332"/>
    </location>
</feature>
<dbReference type="InterPro" id="IPR043502">
    <property type="entry name" value="DNA/RNA_pol_sf"/>
</dbReference>
<evidence type="ECO:0000256" key="3">
    <source>
        <dbReference type="ARBA" id="ARBA00022679"/>
    </source>
</evidence>
<evidence type="ECO:0000256" key="10">
    <source>
        <dbReference type="ARBA" id="ARBA00022884"/>
    </source>
</evidence>
<feature type="domain" description="Integrase catalytic" evidence="19">
    <location>
        <begin position="1015"/>
        <end position="1172"/>
    </location>
</feature>
<dbReference type="InterPro" id="IPR001969">
    <property type="entry name" value="Aspartic_peptidase_AS"/>
</dbReference>
<feature type="compositionally biased region" description="Acidic residues" evidence="16">
    <location>
        <begin position="1294"/>
        <end position="1315"/>
    </location>
</feature>
<dbReference type="SUPFAM" id="SSF56672">
    <property type="entry name" value="DNA/RNA polymerases"/>
    <property type="match status" value="1"/>
</dbReference>
<keyword evidence="13" id="KW-0238">DNA-binding</keyword>
<feature type="region of interest" description="Disordered" evidence="16">
    <location>
        <begin position="93"/>
        <end position="125"/>
    </location>
</feature>
<evidence type="ECO:0000256" key="14">
    <source>
        <dbReference type="ARBA" id="ARBA00023268"/>
    </source>
</evidence>
<keyword evidence="15" id="KW-0479">Metal-binding</keyword>
<dbReference type="Gene3D" id="4.10.60.10">
    <property type="entry name" value="Zinc finger, CCHC-type"/>
    <property type="match status" value="1"/>
</dbReference>
<feature type="domain" description="Reverse transcriptase" evidence="18">
    <location>
        <begin position="476"/>
        <end position="655"/>
    </location>
</feature>
<keyword evidence="21" id="KW-1185">Reference proteome</keyword>
<dbReference type="Proteomes" id="UP001160148">
    <property type="component" value="Unassembled WGS sequence"/>
</dbReference>
<evidence type="ECO:0000256" key="2">
    <source>
        <dbReference type="ARBA" id="ARBA00022670"/>
    </source>
</evidence>
<keyword evidence="9" id="KW-0460">Magnesium</keyword>
<dbReference type="GO" id="GO:0008270">
    <property type="term" value="F:zinc ion binding"/>
    <property type="evidence" value="ECO:0007669"/>
    <property type="project" value="UniProtKB-KW"/>
</dbReference>
<dbReference type="InterPro" id="IPR036875">
    <property type="entry name" value="Znf_CCHC_sf"/>
</dbReference>
<evidence type="ECO:0000256" key="9">
    <source>
        <dbReference type="ARBA" id="ARBA00022842"/>
    </source>
</evidence>
<keyword evidence="11" id="KW-0229">DNA integration</keyword>
<dbReference type="Gene3D" id="2.40.70.10">
    <property type="entry name" value="Acid Proteases"/>
    <property type="match status" value="1"/>
</dbReference>
<dbReference type="GO" id="GO:0003723">
    <property type="term" value="F:RNA binding"/>
    <property type="evidence" value="ECO:0007669"/>
    <property type="project" value="UniProtKB-KW"/>
</dbReference>
<dbReference type="Pfam" id="PF17921">
    <property type="entry name" value="Integrase_H2C2"/>
    <property type="match status" value="1"/>
</dbReference>
<dbReference type="GO" id="GO:0004190">
    <property type="term" value="F:aspartic-type endopeptidase activity"/>
    <property type="evidence" value="ECO:0007669"/>
    <property type="project" value="UniProtKB-KW"/>
</dbReference>
<dbReference type="Gene3D" id="1.10.340.70">
    <property type="match status" value="1"/>
</dbReference>
<dbReference type="InterPro" id="IPR041577">
    <property type="entry name" value="RT_RNaseH_2"/>
</dbReference>
<dbReference type="Pfam" id="PF13650">
    <property type="entry name" value="Asp_protease_2"/>
    <property type="match status" value="1"/>
</dbReference>
<dbReference type="InterPro" id="IPR001878">
    <property type="entry name" value="Znf_CCHC"/>
</dbReference>
<dbReference type="GO" id="GO:0003964">
    <property type="term" value="F:RNA-directed DNA polymerase activity"/>
    <property type="evidence" value="ECO:0007669"/>
    <property type="project" value="UniProtKB-KW"/>
</dbReference>
<dbReference type="GO" id="GO:0006508">
    <property type="term" value="P:proteolysis"/>
    <property type="evidence" value="ECO:0007669"/>
    <property type="project" value="UniProtKB-KW"/>
</dbReference>
<keyword evidence="10" id="KW-0694">RNA-binding</keyword>
<evidence type="ECO:0000313" key="21">
    <source>
        <dbReference type="Proteomes" id="UP001160148"/>
    </source>
</evidence>
<dbReference type="PROSITE" id="PS50994">
    <property type="entry name" value="INTEGRASE"/>
    <property type="match status" value="1"/>
</dbReference>
<evidence type="ECO:0000256" key="7">
    <source>
        <dbReference type="ARBA" id="ARBA00022759"/>
    </source>
</evidence>
<sequence length="1347" mass="154664">MFTTAISVSEQWKRLQARTQQRNETVYAYFHDKMRMCRQLKLSKSESKKLMCMGLHSKDMCNVLMSRTHNEEYEVLQDLRECDEVFQSRNERFKSTSNSKSTLSKEENFKNKTNPMKSPSTQTQPIKPVMPAAFKRENPEVKCYNCQLLGHIARDCPQPRRPLKCSKCKAEGHTAKYCTTRSPDIALVEQNQTDNRTVYIKDVYLNNSTDAIKGLVDTGSTLTIIRRSLAERYGMDITPRKIQLRVYGNIPCVIGSGDTEAEVRIDTVSEKIKLLVVEDHMQNLDIIIGRTFINCANVSFIKTADQLIFAYDMPLPFTNEPDEALSEQRPFTPVTVHELHEIPAASVKMVEVDVNSTIVEVLMVNHGDEPVQLKKGTQVKRLHMAVQQSGPSQPYEEPITREKVKYNPHFTEHEVTQLINLLTEYRKCFAFNMFEVGCTKAITMDIVDNNVPVNSKPYRASAQERDTIDRIVREWKAAGIVRESESPYASPVLLVTKKSGEPRLVVDYRKLNSQTVRKVYPTPNMDDHLEVLTGAKMFCTLDLASGYLQVPLTEEAKAKTSFITPTEKGEFERMVFGLINAPYEFSRLMKKVMQHLERDVAMWYLDDILIPARSFEEMMIRLRKVLDALSSASLTLKLEKCHFGYEEVTYLGFRLSTHGIKPGEDKAAAILKIEHPTNRHEVRRFLGLTGFFRRFVPQYAQIAKPLTELTKNSVPFEWGHSQQEAFDTLKVKLTSNPVLQLFNPNAYTELHCDASQQGLSGLLLQRRNEDKLLHLVYAVSKKTTTAERNYHAGKLELMAIVWSVTRLRHLLIGMQFIIVTDCQAIVHLNTKKTVNPQVARWANLLSEYNYEIRHRPGIKMAHADALSRAPVNTSTDTEVELEELEIIITMQRSDENICSLIKIMTKSTEERSLNEQREVRDYVMRQGIVYKRVRIQGEERQLWVVPNAMRKSIVVQNHDMAGHFALDRTVAKILERYYFARMRSYVRVHIRCCPECILTKIPRGRPQGELHPIPPGRRPFEVIHLDHIGPFVRSTAGKNYILVLVDNLTKYVKLYPVRACNAEAVIRSLQQFILNYGVPKKVISDRGTAFTARQFGEFCMSKGINHILTSVRHPQSNGQVERVNSTLVPVLQANMQNDNTWDKNILEVESQLNNVQNKTTGETPFRLLHGYYPSFHDGILRHLVTEEQPTDVTKLQEKARETIEKEQRVWKTRYDAKHITPAQYKVGEVIFLRTPPKHTGEPTKLQPKYRGPFVVSKVLPNDTYQITDVIVKDGRQYRTTVHATHMKGYKLGPDSDDIGEEVDNTSQEGEEGTETEDQRQQETDAVKPESPTRTRARKPPKWMEDYV</sequence>
<dbReference type="GO" id="GO:0042575">
    <property type="term" value="C:DNA polymerase complex"/>
    <property type="evidence" value="ECO:0007669"/>
    <property type="project" value="UniProtKB-ARBA"/>
</dbReference>
<evidence type="ECO:0000256" key="16">
    <source>
        <dbReference type="SAM" id="MobiDB-lite"/>
    </source>
</evidence>
<proteinExistence type="predicted"/>
<dbReference type="Pfam" id="PF17919">
    <property type="entry name" value="RT_RNaseH_2"/>
    <property type="match status" value="1"/>
</dbReference>
<keyword evidence="14" id="KW-0511">Multifunctional enzyme</keyword>
<dbReference type="Pfam" id="PF00098">
    <property type="entry name" value="zf-CCHC"/>
    <property type="match status" value="1"/>
</dbReference>
<dbReference type="PANTHER" id="PTHR37984">
    <property type="entry name" value="PROTEIN CBG26694"/>
    <property type="match status" value="1"/>
</dbReference>
<dbReference type="EC" id="2.7.7.49" evidence="1"/>
<comment type="caution">
    <text evidence="20">The sequence shown here is derived from an EMBL/GenBank/DDBJ whole genome shotgun (WGS) entry which is preliminary data.</text>
</comment>
<keyword evidence="8" id="KW-0378">Hydrolase</keyword>
<dbReference type="InterPro" id="IPR021109">
    <property type="entry name" value="Peptidase_aspartic_dom_sf"/>
</dbReference>
<dbReference type="GO" id="GO:0004519">
    <property type="term" value="F:endonuclease activity"/>
    <property type="evidence" value="ECO:0007669"/>
    <property type="project" value="UniProtKB-KW"/>
</dbReference>
<dbReference type="SUPFAM" id="SSF57756">
    <property type="entry name" value="Retrovirus zinc finger-like domains"/>
    <property type="match status" value="1"/>
</dbReference>
<feature type="region of interest" description="Disordered" evidence="16">
    <location>
        <begin position="1287"/>
        <end position="1347"/>
    </location>
</feature>
<dbReference type="Pfam" id="PF00078">
    <property type="entry name" value="RVT_1"/>
    <property type="match status" value="1"/>
</dbReference>
<dbReference type="InterPro" id="IPR000477">
    <property type="entry name" value="RT_dom"/>
</dbReference>
<dbReference type="InterPro" id="IPR043128">
    <property type="entry name" value="Rev_trsase/Diguanyl_cyclase"/>
</dbReference>
<keyword evidence="12" id="KW-0695">RNA-directed DNA polymerase</keyword>
<evidence type="ECO:0000256" key="15">
    <source>
        <dbReference type="PROSITE-ProRule" id="PRU00047"/>
    </source>
</evidence>
<keyword evidence="2" id="KW-0645">Protease</keyword>
<keyword evidence="7" id="KW-0255">Endonuclease</keyword>
<dbReference type="InterPro" id="IPR012337">
    <property type="entry name" value="RNaseH-like_sf"/>
</dbReference>
<keyword evidence="15" id="KW-0863">Zinc-finger</keyword>
<dbReference type="CDD" id="cd09274">
    <property type="entry name" value="RNase_HI_RT_Ty3"/>
    <property type="match status" value="1"/>
</dbReference>
<dbReference type="FunFam" id="1.10.340.70:FF:000001">
    <property type="entry name" value="Retrovirus-related Pol polyprotein from transposon gypsy-like Protein"/>
    <property type="match status" value="1"/>
</dbReference>
<evidence type="ECO:0000256" key="12">
    <source>
        <dbReference type="ARBA" id="ARBA00022918"/>
    </source>
</evidence>
<dbReference type="InterPro" id="IPR001584">
    <property type="entry name" value="Integrase_cat-core"/>
</dbReference>
<name>A0AAV0WRE9_9HEMI</name>
<dbReference type="CDD" id="cd01647">
    <property type="entry name" value="RT_LTR"/>
    <property type="match status" value="1"/>
</dbReference>
<dbReference type="Gene3D" id="3.30.70.270">
    <property type="match status" value="2"/>
</dbReference>
<dbReference type="PANTHER" id="PTHR37984:SF5">
    <property type="entry name" value="PROTEIN NYNRIN-LIKE"/>
    <property type="match status" value="1"/>
</dbReference>
<keyword evidence="6" id="KW-0064">Aspartyl protease</keyword>
<dbReference type="FunFam" id="3.30.70.270:FF:000026">
    <property type="entry name" value="Transposon Ty3-G Gag-Pol polyprotein"/>
    <property type="match status" value="1"/>
</dbReference>
<evidence type="ECO:0000313" key="20">
    <source>
        <dbReference type="EMBL" id="CAI6358224.1"/>
    </source>
</evidence>
<dbReference type="SUPFAM" id="SSF53098">
    <property type="entry name" value="Ribonuclease H-like"/>
    <property type="match status" value="1"/>
</dbReference>
<evidence type="ECO:0000259" key="17">
    <source>
        <dbReference type="PROSITE" id="PS50158"/>
    </source>
</evidence>
<evidence type="ECO:0000256" key="6">
    <source>
        <dbReference type="ARBA" id="ARBA00022750"/>
    </source>
</evidence>
<keyword evidence="5" id="KW-0540">Nuclease</keyword>
<evidence type="ECO:0000256" key="11">
    <source>
        <dbReference type="ARBA" id="ARBA00022908"/>
    </source>
</evidence>
<dbReference type="GO" id="GO:0015074">
    <property type="term" value="P:DNA integration"/>
    <property type="evidence" value="ECO:0007669"/>
    <property type="project" value="UniProtKB-KW"/>
</dbReference>
<dbReference type="FunFam" id="3.30.420.10:FF:000032">
    <property type="entry name" value="Retrovirus-related Pol polyprotein from transposon 297-like Protein"/>
    <property type="match status" value="1"/>
</dbReference>
<dbReference type="PROSITE" id="PS50158">
    <property type="entry name" value="ZF_CCHC"/>
    <property type="match status" value="1"/>
</dbReference>
<dbReference type="PROSITE" id="PS00141">
    <property type="entry name" value="ASP_PROTEASE"/>
    <property type="match status" value="1"/>
</dbReference>
<evidence type="ECO:0000256" key="8">
    <source>
        <dbReference type="ARBA" id="ARBA00022801"/>
    </source>
</evidence>
<gene>
    <name evidence="20" type="ORF">MEUPH1_LOCUS13762</name>
</gene>
<evidence type="ECO:0000256" key="4">
    <source>
        <dbReference type="ARBA" id="ARBA00022695"/>
    </source>
</evidence>
<dbReference type="PROSITE" id="PS50878">
    <property type="entry name" value="RT_POL"/>
    <property type="match status" value="1"/>
</dbReference>
<organism evidence="20 21">
    <name type="scientific">Macrosiphum euphorbiae</name>
    <name type="common">potato aphid</name>
    <dbReference type="NCBI Taxonomy" id="13131"/>
    <lineage>
        <taxon>Eukaryota</taxon>
        <taxon>Metazoa</taxon>
        <taxon>Ecdysozoa</taxon>
        <taxon>Arthropoda</taxon>
        <taxon>Hexapoda</taxon>
        <taxon>Insecta</taxon>
        <taxon>Pterygota</taxon>
        <taxon>Neoptera</taxon>
        <taxon>Paraneoptera</taxon>
        <taxon>Hemiptera</taxon>
        <taxon>Sternorrhyncha</taxon>
        <taxon>Aphidomorpha</taxon>
        <taxon>Aphidoidea</taxon>
        <taxon>Aphididae</taxon>
        <taxon>Macrosiphini</taxon>
        <taxon>Macrosiphum</taxon>
    </lineage>
</organism>
<dbReference type="InterPro" id="IPR036397">
    <property type="entry name" value="RNaseH_sf"/>
</dbReference>
<dbReference type="InterPro" id="IPR050951">
    <property type="entry name" value="Retrovirus_Pol_polyprotein"/>
</dbReference>
<dbReference type="EMBL" id="CARXXK010000002">
    <property type="protein sequence ID" value="CAI6358224.1"/>
    <property type="molecule type" value="Genomic_DNA"/>
</dbReference>
<feature type="compositionally biased region" description="Polar residues" evidence="16">
    <location>
        <begin position="111"/>
        <end position="125"/>
    </location>
</feature>
<evidence type="ECO:0000256" key="1">
    <source>
        <dbReference type="ARBA" id="ARBA00012493"/>
    </source>
</evidence>
<keyword evidence="4" id="KW-0548">Nucleotidyltransferase</keyword>
<evidence type="ECO:0000259" key="18">
    <source>
        <dbReference type="PROSITE" id="PS50878"/>
    </source>
</evidence>
<dbReference type="Gene3D" id="3.10.10.10">
    <property type="entry name" value="HIV Type 1 Reverse Transcriptase, subunit A, domain 1"/>
    <property type="match status" value="1"/>
</dbReference>
<reference evidence="20 21" key="1">
    <citation type="submission" date="2023-01" db="EMBL/GenBank/DDBJ databases">
        <authorList>
            <person name="Whitehead M."/>
        </authorList>
    </citation>
    <scope>NUCLEOTIDE SEQUENCE [LARGE SCALE GENOMIC DNA]</scope>
</reference>
<dbReference type="InterPro" id="IPR041588">
    <property type="entry name" value="Integrase_H2C2"/>
</dbReference>
<evidence type="ECO:0000259" key="19">
    <source>
        <dbReference type="PROSITE" id="PS50994"/>
    </source>
</evidence>
<dbReference type="Pfam" id="PF00665">
    <property type="entry name" value="rve"/>
    <property type="match status" value="1"/>
</dbReference>
<accession>A0AAV0WRE9</accession>
<dbReference type="Gene3D" id="3.30.420.10">
    <property type="entry name" value="Ribonuclease H-like superfamily/Ribonuclease H"/>
    <property type="match status" value="1"/>
</dbReference>
<dbReference type="SUPFAM" id="SSF50630">
    <property type="entry name" value="Acid proteases"/>
    <property type="match status" value="1"/>
</dbReference>
<evidence type="ECO:0000256" key="5">
    <source>
        <dbReference type="ARBA" id="ARBA00022722"/>
    </source>
</evidence>